<keyword evidence="2" id="KW-1133">Transmembrane helix</keyword>
<dbReference type="EMBL" id="CAJNOV010004973">
    <property type="protein sequence ID" value="CAF1194987.1"/>
    <property type="molecule type" value="Genomic_DNA"/>
</dbReference>
<evidence type="ECO:0008006" key="5">
    <source>
        <dbReference type="Google" id="ProtNLM"/>
    </source>
</evidence>
<feature type="transmembrane region" description="Helical" evidence="2">
    <location>
        <begin position="122"/>
        <end position="141"/>
    </location>
</feature>
<evidence type="ECO:0000313" key="4">
    <source>
        <dbReference type="Proteomes" id="UP000663855"/>
    </source>
</evidence>
<gene>
    <name evidence="3" type="ORF">CJN711_LOCUS11715</name>
</gene>
<evidence type="ECO:0000256" key="1">
    <source>
        <dbReference type="SAM" id="MobiDB-lite"/>
    </source>
</evidence>
<feature type="compositionally biased region" description="Basic and acidic residues" evidence="1">
    <location>
        <begin position="282"/>
        <end position="305"/>
    </location>
</feature>
<dbReference type="Proteomes" id="UP000663855">
    <property type="component" value="Unassembled WGS sequence"/>
</dbReference>
<evidence type="ECO:0000313" key="3">
    <source>
        <dbReference type="EMBL" id="CAF1194987.1"/>
    </source>
</evidence>
<feature type="compositionally biased region" description="Polar residues" evidence="1">
    <location>
        <begin position="1"/>
        <end position="23"/>
    </location>
</feature>
<proteinExistence type="predicted"/>
<organism evidence="3 4">
    <name type="scientific">Rotaria magnacalcarata</name>
    <dbReference type="NCBI Taxonomy" id="392030"/>
    <lineage>
        <taxon>Eukaryota</taxon>
        <taxon>Metazoa</taxon>
        <taxon>Spiralia</taxon>
        <taxon>Gnathifera</taxon>
        <taxon>Rotifera</taxon>
        <taxon>Eurotatoria</taxon>
        <taxon>Bdelloidea</taxon>
        <taxon>Philodinida</taxon>
        <taxon>Philodinidae</taxon>
        <taxon>Rotaria</taxon>
    </lineage>
</organism>
<evidence type="ECO:0000256" key="2">
    <source>
        <dbReference type="SAM" id="Phobius"/>
    </source>
</evidence>
<keyword evidence="2" id="KW-0812">Transmembrane</keyword>
<feature type="compositionally biased region" description="Basic and acidic residues" evidence="1">
    <location>
        <begin position="45"/>
        <end position="61"/>
    </location>
</feature>
<feature type="region of interest" description="Disordered" evidence="1">
    <location>
        <begin position="1"/>
        <end position="72"/>
    </location>
</feature>
<dbReference type="AlphaFoldDB" id="A0A814VZ63"/>
<feature type="transmembrane region" description="Helical" evidence="2">
    <location>
        <begin position="86"/>
        <end position="110"/>
    </location>
</feature>
<protein>
    <recommendedName>
        <fullName evidence="5">Transmembrane protein</fullName>
    </recommendedName>
</protein>
<keyword evidence="2" id="KW-0472">Membrane</keyword>
<name>A0A814VZ63_9BILA</name>
<reference evidence="3" key="1">
    <citation type="submission" date="2021-02" db="EMBL/GenBank/DDBJ databases">
        <authorList>
            <person name="Nowell W R."/>
        </authorList>
    </citation>
    <scope>NUCLEOTIDE SEQUENCE</scope>
</reference>
<accession>A0A814VZ63</accession>
<feature type="region of interest" description="Disordered" evidence="1">
    <location>
        <begin position="282"/>
        <end position="314"/>
    </location>
</feature>
<sequence>MADSHNVQNETKLDRNSATSTNKLIIDNSDDRNFSDEPSFDDEGTLARKDKENSQKLKKSEPSPPQSPADRPSFRGPFGITIASALIWYICIGILFVISFISLILSILYYVTNTSEESIIKLYGIAGSAALAIVTFIIVFIDCCNDGNNKDHEQEALYRMLEAKEAREKEFALRRSRRIEEGKEAKPKPIIIPHQQPKNVTSNSLDPHPHPYYHAHPHHTHPHQTHHMPLFPPTAYHHPFVCPVCHDLHASGNARHNITDVGVDTSDKFAPVNKSKRIIHKSTRDAQTEPKLWDAERGTQTDRTEGTQTSTMELSGMPSNITQIIHETTILKAPRSLLSTLKNSMAQQDKDMAINRAINDTNTMTPNII</sequence>
<comment type="caution">
    <text evidence="3">The sequence shown here is derived from an EMBL/GenBank/DDBJ whole genome shotgun (WGS) entry which is preliminary data.</text>
</comment>